<dbReference type="SUPFAM" id="SSF54001">
    <property type="entry name" value="Cysteine proteinases"/>
    <property type="match status" value="1"/>
</dbReference>
<dbReference type="GO" id="GO:0005524">
    <property type="term" value="F:ATP binding"/>
    <property type="evidence" value="ECO:0007669"/>
    <property type="project" value="UniProtKB-KW"/>
</dbReference>
<evidence type="ECO:0000256" key="2">
    <source>
        <dbReference type="ARBA" id="ARBA00008307"/>
    </source>
</evidence>
<evidence type="ECO:0000256" key="1">
    <source>
        <dbReference type="ARBA" id="ARBA00001946"/>
    </source>
</evidence>
<gene>
    <name evidence="5" type="ORF">OS493_015618</name>
</gene>
<feature type="domain" description="OTU" evidence="4">
    <location>
        <begin position="14"/>
        <end position="152"/>
    </location>
</feature>
<dbReference type="InterPro" id="IPR046906">
    <property type="entry name" value="Mab-21_HhH/H2TH-like"/>
</dbReference>
<evidence type="ECO:0000313" key="6">
    <source>
        <dbReference type="Proteomes" id="UP001163046"/>
    </source>
</evidence>
<evidence type="ECO:0000259" key="4">
    <source>
        <dbReference type="PROSITE" id="PS50802"/>
    </source>
</evidence>
<dbReference type="Gene3D" id="1.10.1410.40">
    <property type="match status" value="1"/>
</dbReference>
<dbReference type="PANTHER" id="PTHR10656">
    <property type="entry name" value="CELL FATE DETERMINING PROTEIN MAB21-RELATED"/>
    <property type="match status" value="1"/>
</dbReference>
<sequence>MDLLSQRIELHGFEKSYDPEGDGDCFYKAAAFQLGRDGTGLKNDVFDFLAENQYDPLGQNRLDFLCSDDVENQDVPSDWNEALILLRNSLANEMVIRALSESLHCKITIITTSGDTPDSYIKIIAPSEQCGTPHHELYFGHTGNHYFVLTKKNSSKRATDKVLPVQNIQPNEENKEGTTITEAKQSDSLWSREHMTGSRAEGLCIPSSLLHESGDKFSEDTCTILGSDLDLMPVKETFEIIGNEKIPIFDIIRERNDPRYVKLRLTEQWKKSNKTFDDSVFLHQPFLLSPGISTKLLNAAGLQAGGVGSKTYKDVFQHDGLIHGPARKLVIGEENVISLDKTVVFEYPDAWPESAMDWLVRPRNSGWPSPELVEDIFDSGCHLAPVGRSRRACEPVEIEEYLANPGSVTNTQSQQGEESLMDDGEWRISFSLAENKLGQSLSPVQRHIMVLLKIIKKAYLSDHDVISTYLLKNILFWECENRENDFWREDNSAKCLLSMMDRLEECLRKGHLPHYIMPDSNLLQDQDRDKLDKAAKTVLEDFTSLTPRNDNLSKKRLPTVMTSLSKCMYSACVSYVHKKKRKRGIEMDSQLHREIEAEAVKIRRYIISDPTCSSITYVKRDVYDTKQYQGRLPTTKTLAWYWCNIGHKIIQLLINVLHVIHCHTRNPEQRNKHISSVDGNQTIRGLPRYWCNVHAAMLPDLALIYPFTEAILHCLRKVYQEVYQGIGARCNDLSFKEGILYSQERFTKVRGKDPKDDLGTYDTSIGIFCSPV</sequence>
<dbReference type="GO" id="GO:0016779">
    <property type="term" value="F:nucleotidyltransferase activity"/>
    <property type="evidence" value="ECO:0007669"/>
    <property type="project" value="UniProtKB-ARBA"/>
</dbReference>
<keyword evidence="3" id="KW-0547">Nucleotide-binding</keyword>
<dbReference type="EMBL" id="MU827309">
    <property type="protein sequence ID" value="KAJ7360516.1"/>
    <property type="molecule type" value="Genomic_DNA"/>
</dbReference>
<dbReference type="InterPro" id="IPR046903">
    <property type="entry name" value="Mab-21-like_nuc_Trfase"/>
</dbReference>
<evidence type="ECO:0000313" key="5">
    <source>
        <dbReference type="EMBL" id="KAJ7360516.1"/>
    </source>
</evidence>
<dbReference type="AlphaFoldDB" id="A0A9W9YP44"/>
<comment type="similarity">
    <text evidence="2">Belongs to the mab-21 family.</text>
</comment>
<keyword evidence="3" id="KW-0067">ATP-binding</keyword>
<dbReference type="PROSITE" id="PS50802">
    <property type="entry name" value="OTU"/>
    <property type="match status" value="1"/>
</dbReference>
<dbReference type="Pfam" id="PF03281">
    <property type="entry name" value="Mab-21"/>
    <property type="match status" value="1"/>
</dbReference>
<keyword evidence="6" id="KW-1185">Reference proteome</keyword>
<comment type="cofactor">
    <cofactor evidence="1">
        <name>Mg(2+)</name>
        <dbReference type="ChEBI" id="CHEBI:18420"/>
    </cofactor>
</comment>
<proteinExistence type="inferred from homology"/>
<dbReference type="SMART" id="SM01265">
    <property type="entry name" value="Mab-21"/>
    <property type="match status" value="1"/>
</dbReference>
<dbReference type="Pfam" id="PF20266">
    <property type="entry name" value="Mab-21_C"/>
    <property type="match status" value="1"/>
</dbReference>
<name>A0A9W9YP44_9CNID</name>
<accession>A0A9W9YP44</accession>
<dbReference type="OrthoDB" id="6112914at2759"/>
<dbReference type="InterPro" id="IPR024810">
    <property type="entry name" value="MAB21L/cGLR"/>
</dbReference>
<comment type="caution">
    <text evidence="5">The sequence shown here is derived from an EMBL/GenBank/DDBJ whole genome shotgun (WGS) entry which is preliminary data.</text>
</comment>
<dbReference type="InterPro" id="IPR003323">
    <property type="entry name" value="OTU_dom"/>
</dbReference>
<dbReference type="InterPro" id="IPR038765">
    <property type="entry name" value="Papain-like_cys_pep_sf"/>
</dbReference>
<evidence type="ECO:0000256" key="3">
    <source>
        <dbReference type="ARBA" id="ARBA00022840"/>
    </source>
</evidence>
<dbReference type="Gene3D" id="3.90.70.80">
    <property type="match status" value="1"/>
</dbReference>
<dbReference type="PANTHER" id="PTHR10656:SF69">
    <property type="entry name" value="MAB-21-LIKE HHH_H2TH-LIKE DOMAIN-CONTAINING PROTEIN"/>
    <property type="match status" value="1"/>
</dbReference>
<dbReference type="Proteomes" id="UP001163046">
    <property type="component" value="Unassembled WGS sequence"/>
</dbReference>
<protein>
    <recommendedName>
        <fullName evidence="4">OTU domain-containing protein</fullName>
    </recommendedName>
</protein>
<reference evidence="5" key="1">
    <citation type="submission" date="2023-01" db="EMBL/GenBank/DDBJ databases">
        <title>Genome assembly of the deep-sea coral Lophelia pertusa.</title>
        <authorList>
            <person name="Herrera S."/>
            <person name="Cordes E."/>
        </authorList>
    </citation>
    <scope>NUCLEOTIDE SEQUENCE</scope>
    <source>
        <strain evidence="5">USNM1676648</strain>
        <tissue evidence="5">Polyp</tissue>
    </source>
</reference>
<organism evidence="5 6">
    <name type="scientific">Desmophyllum pertusum</name>
    <dbReference type="NCBI Taxonomy" id="174260"/>
    <lineage>
        <taxon>Eukaryota</taxon>
        <taxon>Metazoa</taxon>
        <taxon>Cnidaria</taxon>
        <taxon>Anthozoa</taxon>
        <taxon>Hexacorallia</taxon>
        <taxon>Scleractinia</taxon>
        <taxon>Caryophylliina</taxon>
        <taxon>Caryophylliidae</taxon>
        <taxon>Desmophyllum</taxon>
    </lineage>
</organism>